<evidence type="ECO:0000313" key="1">
    <source>
        <dbReference type="EMBL" id="ACP34307.1"/>
    </source>
</evidence>
<protein>
    <recommendedName>
        <fullName evidence="3">Fusellovirus SSV7_gp26, proviral</fullName>
    </recommendedName>
</protein>
<sequence length="298" mass="32152">MRKSLLALLTLSLALLMLATPTGAISASQLGASQIVFTTNQFNFAGVSYSNEWISTFFHGWNPIAYDVEGIYLRNISLGYVNNPTGNGYNEIFIGIGLSAYATGTLGGAGTPGQIINNSVLAGLYIVTTSSGYYYYVGAETLQNGNLIVAKDSSPITGSLPISLQIQLYDDGNGTATAYITLYYSYGLLTYSFYVPYPFNPSNGYASYSALTLIGAVLQLPYISGGLTSFDFVYQSNGQNYEWPNQIASGTQIMAGVYSISGSVNELTQVSLYNGFLNNGLWSYIYNFSNPYPTTYAL</sequence>
<accession>C3MK09</accession>
<proteinExistence type="predicted"/>
<dbReference type="AlphaFoldDB" id="C3MK09"/>
<dbReference type="HOGENOM" id="CLU_079810_0_0_2"/>
<dbReference type="RefSeq" id="WP_012712812.1">
    <property type="nucleotide sequence ID" value="NC_012589.1"/>
</dbReference>
<evidence type="ECO:0000313" key="2">
    <source>
        <dbReference type="Proteomes" id="UP000001747"/>
    </source>
</evidence>
<dbReference type="Proteomes" id="UP000001747">
    <property type="component" value="Chromosome"/>
</dbReference>
<organism evidence="1 2">
    <name type="scientific">Saccharolobus islandicus (strain L.S.2.15 / Lassen #1)</name>
    <name type="common">Sulfolobus islandicus</name>
    <dbReference type="NCBI Taxonomy" id="429572"/>
    <lineage>
        <taxon>Archaea</taxon>
        <taxon>Thermoproteota</taxon>
        <taxon>Thermoprotei</taxon>
        <taxon>Sulfolobales</taxon>
        <taxon>Sulfolobaceae</taxon>
        <taxon>Saccharolobus</taxon>
    </lineage>
</organism>
<dbReference type="KEGG" id="sis:LS215_0153"/>
<evidence type="ECO:0008006" key="3">
    <source>
        <dbReference type="Google" id="ProtNLM"/>
    </source>
</evidence>
<name>C3MK09_SACI2</name>
<dbReference type="GeneID" id="7797220"/>
<gene>
    <name evidence="1" type="ordered locus">LS215_0153</name>
</gene>
<dbReference type="EMBL" id="CP001399">
    <property type="protein sequence ID" value="ACP34307.1"/>
    <property type="molecule type" value="Genomic_DNA"/>
</dbReference>
<reference evidence="1 2" key="1">
    <citation type="journal article" date="2009" name="Proc. Natl. Acad. Sci. U.S.A.">
        <title>Biogeography of the Sulfolobus islandicus pan-genome.</title>
        <authorList>
            <person name="Reno M.L."/>
            <person name="Held N.L."/>
            <person name="Fields C.J."/>
            <person name="Burke P.V."/>
            <person name="Whitaker R.J."/>
        </authorList>
    </citation>
    <scope>NUCLEOTIDE SEQUENCE [LARGE SCALE GENOMIC DNA]</scope>
    <source>
        <strain evidence="2">L.S.2.15 / Lassen #1</strain>
    </source>
</reference>